<evidence type="ECO:0000256" key="1">
    <source>
        <dbReference type="ARBA" id="ARBA00022737"/>
    </source>
</evidence>
<proteinExistence type="predicted"/>
<comment type="caution">
    <text evidence="4">The sequence shown here is derived from an EMBL/GenBank/DDBJ whole genome shotgun (WGS) entry which is preliminary data.</text>
</comment>
<protein>
    <submittedName>
        <fullName evidence="4">Uncharacterized protein</fullName>
    </submittedName>
</protein>
<dbReference type="PROSITE" id="PS50088">
    <property type="entry name" value="ANK_REPEAT"/>
    <property type="match status" value="4"/>
</dbReference>
<evidence type="ECO:0000256" key="2">
    <source>
        <dbReference type="ARBA" id="ARBA00023043"/>
    </source>
</evidence>
<evidence type="ECO:0000313" key="4">
    <source>
        <dbReference type="EMBL" id="KAJ5384840.1"/>
    </source>
</evidence>
<dbReference type="InterPro" id="IPR002110">
    <property type="entry name" value="Ankyrin_rpt"/>
</dbReference>
<dbReference type="AlphaFoldDB" id="A0A9W9SVB0"/>
<organism evidence="4 5">
    <name type="scientific">Penicillium concentricum</name>
    <dbReference type="NCBI Taxonomy" id="293559"/>
    <lineage>
        <taxon>Eukaryota</taxon>
        <taxon>Fungi</taxon>
        <taxon>Dikarya</taxon>
        <taxon>Ascomycota</taxon>
        <taxon>Pezizomycotina</taxon>
        <taxon>Eurotiomycetes</taxon>
        <taxon>Eurotiomycetidae</taxon>
        <taxon>Eurotiales</taxon>
        <taxon>Aspergillaceae</taxon>
        <taxon>Penicillium</taxon>
    </lineage>
</organism>
<dbReference type="PANTHER" id="PTHR24198:SF165">
    <property type="entry name" value="ANKYRIN REPEAT-CONTAINING PROTEIN-RELATED"/>
    <property type="match status" value="1"/>
</dbReference>
<sequence length="358" mass="38994">MLSLKQQPQYAISSFPHLYQVDAKRPLSTALFWAAKHGRETTFQKALQAGANPMARDRLGQTPLHLAAYDGHEAVAKILLTTADVNPDYEDTYRRIPLMQAAAQGHEGLLALLLAQDGIDPHCRGYRGLTPLALAAQNGHVGIMKLLLAVEEVDPEILDNAEMSPLAWAVAKNHEGAVRLPLSIPGFNASSKDRNGYTPLTHAMERAGDAVVKSIIARDEFEPDWPNFGNDQTALSFAAKKGNVAAVKVLLATDVDPDPKDRQGLTPLALAAHGGYADVVKLLLAAEGVDPNSYDEQGSTPLSWAEDMNNTAVVMVLLDHFKKTGIPAERMKPQEWAEDNEGYEFGEDPLSNFPDHCY</sequence>
<dbReference type="Proteomes" id="UP001147752">
    <property type="component" value="Unassembled WGS sequence"/>
</dbReference>
<dbReference type="Pfam" id="PF13857">
    <property type="entry name" value="Ank_5"/>
    <property type="match status" value="1"/>
</dbReference>
<dbReference type="EMBL" id="JAPZBT010000001">
    <property type="protein sequence ID" value="KAJ5384840.1"/>
    <property type="molecule type" value="Genomic_DNA"/>
</dbReference>
<keyword evidence="2 3" id="KW-0040">ANK repeat</keyword>
<feature type="repeat" description="ANK" evidence="3">
    <location>
        <begin position="59"/>
        <end position="80"/>
    </location>
</feature>
<keyword evidence="1" id="KW-0677">Repeat</keyword>
<dbReference type="Pfam" id="PF00023">
    <property type="entry name" value="Ank"/>
    <property type="match status" value="1"/>
</dbReference>
<evidence type="ECO:0000256" key="3">
    <source>
        <dbReference type="PROSITE-ProRule" id="PRU00023"/>
    </source>
</evidence>
<dbReference type="RefSeq" id="XP_056584616.1">
    <property type="nucleotide sequence ID" value="XM_056720481.1"/>
</dbReference>
<feature type="repeat" description="ANK" evidence="3">
    <location>
        <begin position="230"/>
        <end position="262"/>
    </location>
</feature>
<dbReference type="Gene3D" id="1.25.40.20">
    <property type="entry name" value="Ankyrin repeat-containing domain"/>
    <property type="match status" value="3"/>
</dbReference>
<evidence type="ECO:0000313" key="5">
    <source>
        <dbReference type="Proteomes" id="UP001147752"/>
    </source>
</evidence>
<dbReference type="PROSITE" id="PS50297">
    <property type="entry name" value="ANK_REP_REGION"/>
    <property type="match status" value="4"/>
</dbReference>
<feature type="repeat" description="ANK" evidence="3">
    <location>
        <begin position="263"/>
        <end position="296"/>
    </location>
</feature>
<name>A0A9W9SVB0_9EURO</name>
<dbReference type="OrthoDB" id="341259at2759"/>
<feature type="repeat" description="ANK" evidence="3">
    <location>
        <begin position="127"/>
        <end position="148"/>
    </location>
</feature>
<dbReference type="Pfam" id="PF12796">
    <property type="entry name" value="Ank_2"/>
    <property type="match status" value="1"/>
</dbReference>
<dbReference type="PANTHER" id="PTHR24198">
    <property type="entry name" value="ANKYRIN REPEAT AND PROTEIN KINASE DOMAIN-CONTAINING PROTEIN"/>
    <property type="match status" value="1"/>
</dbReference>
<dbReference type="SMART" id="SM00248">
    <property type="entry name" value="ANK"/>
    <property type="match status" value="8"/>
</dbReference>
<dbReference type="SUPFAM" id="SSF48403">
    <property type="entry name" value="Ankyrin repeat"/>
    <property type="match status" value="1"/>
</dbReference>
<accession>A0A9W9SVB0</accession>
<gene>
    <name evidence="4" type="ORF">N7517_002751</name>
</gene>
<reference evidence="4" key="2">
    <citation type="journal article" date="2023" name="IMA Fungus">
        <title>Comparative genomic study of the Penicillium genus elucidates a diverse pangenome and 15 lateral gene transfer events.</title>
        <authorList>
            <person name="Petersen C."/>
            <person name="Sorensen T."/>
            <person name="Nielsen M.R."/>
            <person name="Sondergaard T.E."/>
            <person name="Sorensen J.L."/>
            <person name="Fitzpatrick D.A."/>
            <person name="Frisvad J.C."/>
            <person name="Nielsen K.L."/>
        </authorList>
    </citation>
    <scope>NUCLEOTIDE SEQUENCE</scope>
    <source>
        <strain evidence="4">IBT 3081</strain>
    </source>
</reference>
<dbReference type="InterPro" id="IPR036770">
    <property type="entry name" value="Ankyrin_rpt-contain_sf"/>
</dbReference>
<keyword evidence="5" id="KW-1185">Reference proteome</keyword>
<reference evidence="4" key="1">
    <citation type="submission" date="2022-12" db="EMBL/GenBank/DDBJ databases">
        <authorList>
            <person name="Petersen C."/>
        </authorList>
    </citation>
    <scope>NUCLEOTIDE SEQUENCE</scope>
    <source>
        <strain evidence="4">IBT 3081</strain>
    </source>
</reference>
<dbReference type="GeneID" id="81459664"/>